<evidence type="ECO:0000256" key="3">
    <source>
        <dbReference type="ARBA" id="ARBA00023295"/>
    </source>
</evidence>
<dbReference type="Proteomes" id="UP000238312">
    <property type="component" value="Unassembled WGS sequence"/>
</dbReference>
<organism evidence="5 6">
    <name type="scientific">Nonomuraea fuscirosea</name>
    <dbReference type="NCBI Taxonomy" id="1291556"/>
    <lineage>
        <taxon>Bacteria</taxon>
        <taxon>Bacillati</taxon>
        <taxon>Actinomycetota</taxon>
        <taxon>Actinomycetes</taxon>
        <taxon>Streptosporangiales</taxon>
        <taxon>Streptosporangiaceae</taxon>
        <taxon>Nonomuraea</taxon>
    </lineage>
</organism>
<keyword evidence="3 4" id="KW-0326">Glycosidase</keyword>
<evidence type="ECO:0000256" key="4">
    <source>
        <dbReference type="RuleBase" id="RU361187"/>
    </source>
</evidence>
<dbReference type="PANTHER" id="PTHR42812">
    <property type="entry name" value="BETA-XYLOSIDASE"/>
    <property type="match status" value="1"/>
</dbReference>
<evidence type="ECO:0000256" key="2">
    <source>
        <dbReference type="ARBA" id="ARBA00022801"/>
    </source>
</evidence>
<dbReference type="RefSeq" id="WP_106242182.1">
    <property type="nucleotide sequence ID" value="NZ_PVNG01000009.1"/>
</dbReference>
<accession>A0A2T0MY47</accession>
<dbReference type="InterPro" id="IPR051795">
    <property type="entry name" value="Glycosyl_Hydrlase_43"/>
</dbReference>
<evidence type="ECO:0000313" key="5">
    <source>
        <dbReference type="EMBL" id="PRX64174.1"/>
    </source>
</evidence>
<dbReference type="Pfam" id="PF04616">
    <property type="entry name" value="Glyco_hydro_43"/>
    <property type="match status" value="1"/>
</dbReference>
<dbReference type="PANTHER" id="PTHR42812:SF12">
    <property type="entry name" value="BETA-XYLOSIDASE-RELATED"/>
    <property type="match status" value="1"/>
</dbReference>
<dbReference type="EMBL" id="PVNG01000009">
    <property type="protein sequence ID" value="PRX64174.1"/>
    <property type="molecule type" value="Genomic_DNA"/>
</dbReference>
<dbReference type="AlphaFoldDB" id="A0A2T0MY47"/>
<dbReference type="CDD" id="cd08981">
    <property type="entry name" value="GH43_Bt1873-like"/>
    <property type="match status" value="1"/>
</dbReference>
<keyword evidence="2 4" id="KW-0378">Hydrolase</keyword>
<dbReference type="GO" id="GO:0004553">
    <property type="term" value="F:hydrolase activity, hydrolyzing O-glycosyl compounds"/>
    <property type="evidence" value="ECO:0007669"/>
    <property type="project" value="InterPro"/>
</dbReference>
<dbReference type="OrthoDB" id="9763933at2"/>
<dbReference type="InterPro" id="IPR006710">
    <property type="entry name" value="Glyco_hydro_43"/>
</dbReference>
<evidence type="ECO:0000313" key="6">
    <source>
        <dbReference type="Proteomes" id="UP000238312"/>
    </source>
</evidence>
<protein>
    <submittedName>
        <fullName evidence="5">Glycosyl hydrolase family 43</fullName>
    </submittedName>
</protein>
<dbReference type="GO" id="GO:0005975">
    <property type="term" value="P:carbohydrate metabolic process"/>
    <property type="evidence" value="ECO:0007669"/>
    <property type="project" value="InterPro"/>
</dbReference>
<proteinExistence type="inferred from homology"/>
<dbReference type="InterPro" id="IPR023296">
    <property type="entry name" value="Glyco_hydro_beta-prop_sf"/>
</dbReference>
<evidence type="ECO:0000256" key="1">
    <source>
        <dbReference type="ARBA" id="ARBA00009865"/>
    </source>
</evidence>
<dbReference type="SUPFAM" id="SSF75005">
    <property type="entry name" value="Arabinanase/levansucrase/invertase"/>
    <property type="match status" value="1"/>
</dbReference>
<keyword evidence="6" id="KW-1185">Reference proteome</keyword>
<reference evidence="5 6" key="1">
    <citation type="submission" date="2018-03" db="EMBL/GenBank/DDBJ databases">
        <title>Genomic Encyclopedia of Type Strains, Phase III (KMG-III): the genomes of soil and plant-associated and newly described type strains.</title>
        <authorList>
            <person name="Whitman W."/>
        </authorList>
    </citation>
    <scope>NUCLEOTIDE SEQUENCE [LARGE SCALE GENOMIC DNA]</scope>
    <source>
        <strain evidence="5 6">CGMCC 4.7104</strain>
    </source>
</reference>
<name>A0A2T0MY47_9ACTN</name>
<dbReference type="Gene3D" id="2.115.10.20">
    <property type="entry name" value="Glycosyl hydrolase domain, family 43"/>
    <property type="match status" value="1"/>
</dbReference>
<gene>
    <name evidence="5" type="ORF">B0I32_109102</name>
</gene>
<sequence length="317" mass="35222">MSDDAGLSGERSAGSGRTLGDIQIRDPFLLGDRSVYWLYGSTDENIWSGPGVGFDAHRSPDLRTWEGPFEVFRPPAGFWSEGMYWAPEVHEHQGRFFMFATFTAPDGFRGTQVLVADAPQGPFTPWSEGAITPRKWQCLDGTLFVDDAGAPWLVYCQEWTQIHDGAVWAQRLTHDLREADGVPVFLFNASDAPWARPLDHPKAHAADLPVYVTDGPFLFRLAGGHLIMLWSSFGEQGYAMGVAHSSSGQVTGPWTQEEQALWSRDGGHSMIVRLRDQSLALTLHQPNTTPREGAIIRPLVEHEFTVTLAGHDLLPRR</sequence>
<comment type="similarity">
    <text evidence="1 4">Belongs to the glycosyl hydrolase 43 family.</text>
</comment>
<comment type="caution">
    <text evidence="5">The sequence shown here is derived from an EMBL/GenBank/DDBJ whole genome shotgun (WGS) entry which is preliminary data.</text>
</comment>